<protein>
    <submittedName>
        <fullName evidence="2">Uncharacterized protein</fullName>
    </submittedName>
</protein>
<proteinExistence type="predicted"/>
<evidence type="ECO:0000313" key="3">
    <source>
        <dbReference type="Proteomes" id="UP000318878"/>
    </source>
</evidence>
<dbReference type="EMBL" id="SJPF01000008">
    <property type="protein sequence ID" value="TWT29516.1"/>
    <property type="molecule type" value="Genomic_DNA"/>
</dbReference>
<comment type="caution">
    <text evidence="2">The sequence shown here is derived from an EMBL/GenBank/DDBJ whole genome shotgun (WGS) entry which is preliminary data.</text>
</comment>
<sequence precursor="true">MEMNRMFTRIRFAFSICTFALALLGAMSPPLTAAESLAEIAAANERSLSQIENLQLQYRVQSELREKNGTSRPMAKPQENFYAYSRTSRQKRLRINPAPGQQRVVDRYLANGLMREQSYDLAFDVELESLLPYDQKSYRAEISPAKPGLMEEMVPQTLEKIPVMVVSQSLTLSELVQQWDCKLMKDDGVAIQIRADLPTRIAGKHAGSCLLVTLRRDKGYMIESLRIVVTGAGTNVETGKPATMLATFKVLKWQELAEGLWYPQQVRFGNHGEMATSSDDAGLFVEWTITSAVVNAEHLDKELGFAFLPNAVVVEYRKDGEAGRLWLWGPEGKAVTTFANADEYESARPGAQVQRR</sequence>
<organism evidence="2 3">
    <name type="scientific">Blastopirellula retiformator</name>
    <dbReference type="NCBI Taxonomy" id="2527970"/>
    <lineage>
        <taxon>Bacteria</taxon>
        <taxon>Pseudomonadati</taxon>
        <taxon>Planctomycetota</taxon>
        <taxon>Planctomycetia</taxon>
        <taxon>Pirellulales</taxon>
        <taxon>Pirellulaceae</taxon>
        <taxon>Blastopirellula</taxon>
    </lineage>
</organism>
<dbReference type="AlphaFoldDB" id="A0A5C5UTH3"/>
<keyword evidence="1" id="KW-0732">Signal</keyword>
<evidence type="ECO:0000313" key="2">
    <source>
        <dbReference type="EMBL" id="TWT29516.1"/>
    </source>
</evidence>
<name>A0A5C5UTH3_9BACT</name>
<reference evidence="2 3" key="1">
    <citation type="submission" date="2019-02" db="EMBL/GenBank/DDBJ databases">
        <title>Deep-cultivation of Planctomycetes and their phenomic and genomic characterization uncovers novel biology.</title>
        <authorList>
            <person name="Wiegand S."/>
            <person name="Jogler M."/>
            <person name="Boedeker C."/>
            <person name="Pinto D."/>
            <person name="Vollmers J."/>
            <person name="Rivas-Marin E."/>
            <person name="Kohn T."/>
            <person name="Peeters S.H."/>
            <person name="Heuer A."/>
            <person name="Rast P."/>
            <person name="Oberbeckmann S."/>
            <person name="Bunk B."/>
            <person name="Jeske O."/>
            <person name="Meyerdierks A."/>
            <person name="Storesund J.E."/>
            <person name="Kallscheuer N."/>
            <person name="Luecker S."/>
            <person name="Lage O.M."/>
            <person name="Pohl T."/>
            <person name="Merkel B.J."/>
            <person name="Hornburger P."/>
            <person name="Mueller R.-W."/>
            <person name="Bruemmer F."/>
            <person name="Labrenz M."/>
            <person name="Spormann A.M."/>
            <person name="Op Den Camp H."/>
            <person name="Overmann J."/>
            <person name="Amann R."/>
            <person name="Jetten M.S.M."/>
            <person name="Mascher T."/>
            <person name="Medema M.H."/>
            <person name="Devos D.P."/>
            <person name="Kaster A.-K."/>
            <person name="Ovreas L."/>
            <person name="Rohde M."/>
            <person name="Galperin M.Y."/>
            <person name="Jogler C."/>
        </authorList>
    </citation>
    <scope>NUCLEOTIDE SEQUENCE [LARGE SCALE GENOMIC DNA]</scope>
    <source>
        <strain evidence="2 3">Enr8</strain>
    </source>
</reference>
<keyword evidence="3" id="KW-1185">Reference proteome</keyword>
<feature type="chain" id="PRO_5022843615" evidence="1">
    <location>
        <begin position="34"/>
        <end position="356"/>
    </location>
</feature>
<feature type="signal peptide" evidence="1">
    <location>
        <begin position="1"/>
        <end position="33"/>
    </location>
</feature>
<evidence type="ECO:0000256" key="1">
    <source>
        <dbReference type="SAM" id="SignalP"/>
    </source>
</evidence>
<accession>A0A5C5UTH3</accession>
<dbReference type="Proteomes" id="UP000318878">
    <property type="component" value="Unassembled WGS sequence"/>
</dbReference>
<gene>
    <name evidence="2" type="ORF">Enr8_50330</name>
</gene>